<dbReference type="GO" id="GO:0015920">
    <property type="term" value="P:lipopolysaccharide transport"/>
    <property type="evidence" value="ECO:0007669"/>
    <property type="project" value="TreeGrafter"/>
</dbReference>
<accession>A9KCQ5</accession>
<evidence type="ECO:0000256" key="5">
    <source>
        <dbReference type="ARBA" id="ARBA00023288"/>
    </source>
</evidence>
<evidence type="ECO:0000256" key="4">
    <source>
        <dbReference type="ARBA" id="ARBA00023237"/>
    </source>
</evidence>
<comment type="function">
    <text evidence="6">Together with LptD, is involved in the assembly of lipopolysaccharide (LPS) at the surface of the outer membrane. Required for the proper assembly of LptD. Binds LPS and may serve as the LPS recognition site at the outer membrane.</text>
</comment>
<keyword evidence="4 6" id="KW-0998">Cell outer membrane</keyword>
<comment type="similarity">
    <text evidence="6">Belongs to the LptE lipoprotein family.</text>
</comment>
<evidence type="ECO:0000256" key="6">
    <source>
        <dbReference type="HAMAP-Rule" id="MF_01186"/>
    </source>
</evidence>
<dbReference type="EMBL" id="CP000733">
    <property type="protein sequence ID" value="ABS77218.2"/>
    <property type="molecule type" value="Genomic_DNA"/>
</dbReference>
<protein>
    <recommendedName>
        <fullName evidence="6">LPS-assembly lipoprotein LptE</fullName>
    </recommendedName>
</protein>
<reference evidence="7 8" key="1">
    <citation type="journal article" date="2009" name="Infect. Immun.">
        <title>Comparative genomics reveal extensive transposon-mediated genomic plasticity and diversity among potential effector proteins within the genus Coxiella.</title>
        <authorList>
            <person name="Beare P.A."/>
            <person name="Unsworth N."/>
            <person name="Andoh M."/>
            <person name="Voth D.E."/>
            <person name="Omsland A."/>
            <person name="Gilk S.D."/>
            <person name="Williams K.P."/>
            <person name="Sobral B.W."/>
            <person name="Kupko J.J.III."/>
            <person name="Porcella S.F."/>
            <person name="Samuel J.E."/>
            <person name="Heinzen R.A."/>
        </authorList>
    </citation>
    <scope>NUCLEOTIDE SEQUENCE [LARGE SCALE GENOMIC DNA]</scope>
    <source>
        <strain evidence="7 8">Dugway 5J108-111</strain>
    </source>
</reference>
<dbReference type="GO" id="GO:0043165">
    <property type="term" value="P:Gram-negative-bacterium-type cell outer membrane assembly"/>
    <property type="evidence" value="ECO:0007669"/>
    <property type="project" value="UniProtKB-UniRule"/>
</dbReference>
<dbReference type="KEGG" id="cbd:CBUD_1507"/>
<dbReference type="GO" id="GO:1990351">
    <property type="term" value="C:transporter complex"/>
    <property type="evidence" value="ECO:0007669"/>
    <property type="project" value="TreeGrafter"/>
</dbReference>
<keyword evidence="5 7" id="KW-0449">Lipoprotein</keyword>
<evidence type="ECO:0000313" key="8">
    <source>
        <dbReference type="Proteomes" id="UP000008555"/>
    </source>
</evidence>
<keyword evidence="2 6" id="KW-0472">Membrane</keyword>
<dbReference type="GO" id="GO:0009279">
    <property type="term" value="C:cell outer membrane"/>
    <property type="evidence" value="ECO:0007669"/>
    <property type="project" value="UniProtKB-UniRule"/>
</dbReference>
<dbReference type="HOGENOM" id="CLU_1472861_0_0_6"/>
<dbReference type="InterPro" id="IPR007485">
    <property type="entry name" value="LPS_assembly_LptE"/>
</dbReference>
<comment type="subunit">
    <text evidence="6">Component of the lipopolysaccharide transport and assembly complex. Interacts with LptD.</text>
</comment>
<dbReference type="Proteomes" id="UP000008555">
    <property type="component" value="Chromosome"/>
</dbReference>
<dbReference type="PANTHER" id="PTHR38098">
    <property type="entry name" value="LPS-ASSEMBLY LIPOPROTEIN LPTE"/>
    <property type="match status" value="1"/>
</dbReference>
<gene>
    <name evidence="6" type="primary">lptE</name>
    <name evidence="7" type="ordered locus">CBUD_1507</name>
</gene>
<evidence type="ECO:0000256" key="1">
    <source>
        <dbReference type="ARBA" id="ARBA00022729"/>
    </source>
</evidence>
<dbReference type="GO" id="GO:0001530">
    <property type="term" value="F:lipopolysaccharide binding"/>
    <property type="evidence" value="ECO:0007669"/>
    <property type="project" value="TreeGrafter"/>
</dbReference>
<dbReference type="PANTHER" id="PTHR38098:SF1">
    <property type="entry name" value="LPS-ASSEMBLY LIPOPROTEIN LPTE"/>
    <property type="match status" value="1"/>
</dbReference>
<dbReference type="RefSeq" id="WP_011997123.1">
    <property type="nucleotide sequence ID" value="NC_009727.1"/>
</dbReference>
<dbReference type="Pfam" id="PF04390">
    <property type="entry name" value="LptE"/>
    <property type="match status" value="1"/>
</dbReference>
<proteinExistence type="inferred from homology"/>
<dbReference type="Gene3D" id="3.30.160.150">
    <property type="entry name" value="Lipoprotein like domain"/>
    <property type="match status" value="1"/>
</dbReference>
<evidence type="ECO:0000256" key="2">
    <source>
        <dbReference type="ARBA" id="ARBA00023136"/>
    </source>
</evidence>
<keyword evidence="3" id="KW-0564">Palmitate</keyword>
<organism evidence="7 8">
    <name type="scientific">Coxiella burnetii (strain Dugway 5J108-111)</name>
    <dbReference type="NCBI Taxonomy" id="434922"/>
    <lineage>
        <taxon>Bacteria</taxon>
        <taxon>Pseudomonadati</taxon>
        <taxon>Pseudomonadota</taxon>
        <taxon>Gammaproteobacteria</taxon>
        <taxon>Legionellales</taxon>
        <taxon>Coxiellaceae</taxon>
        <taxon>Coxiella</taxon>
    </lineage>
</organism>
<evidence type="ECO:0000313" key="7">
    <source>
        <dbReference type="EMBL" id="ABS77218.2"/>
    </source>
</evidence>
<name>A9KCQ5_COXBN</name>
<evidence type="ECO:0000256" key="3">
    <source>
        <dbReference type="ARBA" id="ARBA00023139"/>
    </source>
</evidence>
<keyword evidence="1" id="KW-0732">Signal</keyword>
<dbReference type="HAMAP" id="MF_01186">
    <property type="entry name" value="LPS_assembly_LptE"/>
    <property type="match status" value="1"/>
</dbReference>
<sequence>MWCNGIMKKIRLIIPLLMVIFISSLSACGFKPRSPNDIPPQLRILYLDAPNPYDPLVVQLSRTLRALNVHLTQTREAAPVTLRIGHIGWETVIPTILYSSNATTYSYTLSVDFVVETQDGRTIKGPANLTLTRSLLQNANQVYTPNATRLMKREMTRTMVTLIYNYLVTGLAPPPPRVREKGA</sequence>
<dbReference type="AlphaFoldDB" id="A9KCQ5"/>